<dbReference type="AlphaFoldDB" id="A0A428W5Z0"/>
<sequence>MTGLTPDAGPSGKPQPESATIRLGRRRGPARARRPGYSTAPISDADRARIAHENWENLIAGIRRQ</sequence>
<comment type="caution">
    <text evidence="2">The sequence shown here is derived from an EMBL/GenBank/DDBJ whole genome shotgun (WGS) entry which is preliminary data.</text>
</comment>
<gene>
    <name evidence="2" type="ORF">DMA12_33100</name>
</gene>
<organism evidence="2 3">
    <name type="scientific">Amycolatopsis balhimycina DSM 5908</name>
    <dbReference type="NCBI Taxonomy" id="1081091"/>
    <lineage>
        <taxon>Bacteria</taxon>
        <taxon>Bacillati</taxon>
        <taxon>Actinomycetota</taxon>
        <taxon>Actinomycetes</taxon>
        <taxon>Pseudonocardiales</taxon>
        <taxon>Pseudonocardiaceae</taxon>
        <taxon>Amycolatopsis</taxon>
    </lineage>
</organism>
<evidence type="ECO:0000256" key="1">
    <source>
        <dbReference type="SAM" id="MobiDB-lite"/>
    </source>
</evidence>
<evidence type="ECO:0000313" key="3">
    <source>
        <dbReference type="Proteomes" id="UP000286716"/>
    </source>
</evidence>
<evidence type="ECO:0000313" key="2">
    <source>
        <dbReference type="EMBL" id="RSM38384.1"/>
    </source>
</evidence>
<dbReference type="EMBL" id="QHHU01000058">
    <property type="protein sequence ID" value="RSM38384.1"/>
    <property type="molecule type" value="Genomic_DNA"/>
</dbReference>
<keyword evidence="3" id="KW-1185">Reference proteome</keyword>
<dbReference type="Proteomes" id="UP000286716">
    <property type="component" value="Unassembled WGS sequence"/>
</dbReference>
<feature type="compositionally biased region" description="Basic residues" evidence="1">
    <location>
        <begin position="23"/>
        <end position="34"/>
    </location>
</feature>
<name>A0A428W5Z0_AMYBA</name>
<reference evidence="2 3" key="1">
    <citation type="submission" date="2018-05" db="EMBL/GenBank/DDBJ databases">
        <title>Evolution of GPA BGCs.</title>
        <authorList>
            <person name="Waglechner N."/>
            <person name="Wright G.D."/>
        </authorList>
    </citation>
    <scope>NUCLEOTIDE SEQUENCE [LARGE SCALE GENOMIC DNA]</scope>
    <source>
        <strain evidence="2 3">DSM 5908</strain>
    </source>
</reference>
<accession>A0A428W5Z0</accession>
<proteinExistence type="predicted"/>
<feature type="region of interest" description="Disordered" evidence="1">
    <location>
        <begin position="1"/>
        <end position="45"/>
    </location>
</feature>
<protein>
    <submittedName>
        <fullName evidence="2">Uncharacterized protein</fullName>
    </submittedName>
</protein>